<evidence type="ECO:0008006" key="9">
    <source>
        <dbReference type="Google" id="ProtNLM"/>
    </source>
</evidence>
<organism evidence="7 8">
    <name type="scientific">Mollisia scopiformis</name>
    <name type="common">Conifer needle endophyte fungus</name>
    <name type="synonym">Phialocephala scopiformis</name>
    <dbReference type="NCBI Taxonomy" id="149040"/>
    <lineage>
        <taxon>Eukaryota</taxon>
        <taxon>Fungi</taxon>
        <taxon>Dikarya</taxon>
        <taxon>Ascomycota</taxon>
        <taxon>Pezizomycotina</taxon>
        <taxon>Leotiomycetes</taxon>
        <taxon>Helotiales</taxon>
        <taxon>Mollisiaceae</taxon>
        <taxon>Mollisia</taxon>
    </lineage>
</organism>
<dbReference type="GO" id="GO:0016020">
    <property type="term" value="C:membrane"/>
    <property type="evidence" value="ECO:0007669"/>
    <property type="project" value="UniProtKB-SubCell"/>
</dbReference>
<dbReference type="InterPro" id="IPR052374">
    <property type="entry name" value="SERAC1"/>
</dbReference>
<keyword evidence="4" id="KW-0256">Endoplasmic reticulum</keyword>
<keyword evidence="5" id="KW-0496">Mitochondrion</keyword>
<dbReference type="SUPFAM" id="SSF53474">
    <property type="entry name" value="alpha/beta-Hydrolases"/>
    <property type="match status" value="1"/>
</dbReference>
<dbReference type="PANTHER" id="PTHR48182:SF2">
    <property type="entry name" value="PROTEIN SERAC1"/>
    <property type="match status" value="1"/>
</dbReference>
<dbReference type="AlphaFoldDB" id="A0A194X9N5"/>
<gene>
    <name evidence="7" type="ORF">LY89DRAFT_67055</name>
</gene>
<keyword evidence="6" id="KW-0472">Membrane</keyword>
<proteinExistence type="predicted"/>
<reference evidence="7 8" key="1">
    <citation type="submission" date="2015-10" db="EMBL/GenBank/DDBJ databases">
        <title>Full genome of DAOMC 229536 Phialocephala scopiformis, a fungal endophyte of spruce producing the potent anti-insectan compound rugulosin.</title>
        <authorList>
            <consortium name="DOE Joint Genome Institute"/>
            <person name="Walker A.K."/>
            <person name="Frasz S.L."/>
            <person name="Seifert K.A."/>
            <person name="Miller J.D."/>
            <person name="Mondo S.J."/>
            <person name="Labutti K."/>
            <person name="Lipzen A."/>
            <person name="Dockter R."/>
            <person name="Kennedy M."/>
            <person name="Grigoriev I.V."/>
            <person name="Spatafora J.W."/>
        </authorList>
    </citation>
    <scope>NUCLEOTIDE SEQUENCE [LARGE SCALE GENOMIC DNA]</scope>
    <source>
        <strain evidence="7 8">CBS 120377</strain>
    </source>
</reference>
<dbReference type="Proteomes" id="UP000070700">
    <property type="component" value="Unassembled WGS sequence"/>
</dbReference>
<dbReference type="InParanoid" id="A0A194X9N5"/>
<evidence type="ECO:0000256" key="4">
    <source>
        <dbReference type="ARBA" id="ARBA00022824"/>
    </source>
</evidence>
<keyword evidence="8" id="KW-1185">Reference proteome</keyword>
<evidence type="ECO:0000256" key="6">
    <source>
        <dbReference type="ARBA" id="ARBA00023136"/>
    </source>
</evidence>
<sequence>MATIDGDADLSEKADDAQIIAADENTETGTIESHKLVVLAGEVSEDEAPESAFDLVAVHGLFEDSQETWTPADETKTWLEANLYETYTNARIMTFGYETDESKDGISTRGSIRKKALQMLEELLELRKELKPNVFRPLIFVAHDIGGIIVKEV</sequence>
<dbReference type="EMBL" id="KQ947415">
    <property type="protein sequence ID" value="KUJ16881.1"/>
    <property type="molecule type" value="Genomic_DNA"/>
</dbReference>
<protein>
    <recommendedName>
        <fullName evidence="9">DUF676 domain-containing protein</fullName>
    </recommendedName>
</protein>
<dbReference type="OrthoDB" id="5086500at2759"/>
<name>A0A194X9N5_MOLSC</name>
<dbReference type="GO" id="GO:0005739">
    <property type="term" value="C:mitochondrion"/>
    <property type="evidence" value="ECO:0007669"/>
    <property type="project" value="UniProtKB-SubCell"/>
</dbReference>
<evidence type="ECO:0000313" key="7">
    <source>
        <dbReference type="EMBL" id="KUJ16881.1"/>
    </source>
</evidence>
<evidence type="ECO:0000256" key="3">
    <source>
        <dbReference type="ARBA" id="ARBA00004370"/>
    </source>
</evidence>
<evidence type="ECO:0000256" key="1">
    <source>
        <dbReference type="ARBA" id="ARBA00004173"/>
    </source>
</evidence>
<dbReference type="KEGG" id="psco:LY89DRAFT_67055"/>
<dbReference type="GeneID" id="28822896"/>
<evidence type="ECO:0000256" key="2">
    <source>
        <dbReference type="ARBA" id="ARBA00004240"/>
    </source>
</evidence>
<evidence type="ECO:0000256" key="5">
    <source>
        <dbReference type="ARBA" id="ARBA00023128"/>
    </source>
</evidence>
<dbReference type="RefSeq" id="XP_018071236.1">
    <property type="nucleotide sequence ID" value="XM_018213170.1"/>
</dbReference>
<dbReference type="InterPro" id="IPR029058">
    <property type="entry name" value="AB_hydrolase_fold"/>
</dbReference>
<dbReference type="GO" id="GO:0005783">
    <property type="term" value="C:endoplasmic reticulum"/>
    <property type="evidence" value="ECO:0007669"/>
    <property type="project" value="UniProtKB-SubCell"/>
</dbReference>
<comment type="subcellular location">
    <subcellularLocation>
        <location evidence="2">Endoplasmic reticulum</location>
    </subcellularLocation>
    <subcellularLocation>
        <location evidence="3">Membrane</location>
    </subcellularLocation>
    <subcellularLocation>
        <location evidence="1">Mitochondrion</location>
    </subcellularLocation>
</comment>
<evidence type="ECO:0000313" key="8">
    <source>
        <dbReference type="Proteomes" id="UP000070700"/>
    </source>
</evidence>
<accession>A0A194X9N5</accession>
<dbReference type="PANTHER" id="PTHR48182">
    <property type="entry name" value="PROTEIN SERAC1"/>
    <property type="match status" value="1"/>
</dbReference>